<comment type="caution">
    <text evidence="1">The sequence shown here is derived from an EMBL/GenBank/DDBJ whole genome shotgun (WGS) entry which is preliminary data.</text>
</comment>
<dbReference type="EC" id="1.14.13.-" evidence="1"/>
<proteinExistence type="predicted"/>
<dbReference type="Gene3D" id="3.50.50.60">
    <property type="entry name" value="FAD/NAD(P)-binding domain"/>
    <property type="match status" value="2"/>
</dbReference>
<keyword evidence="2" id="KW-1185">Reference proteome</keyword>
<organism evidence="1 2">
    <name type="scientific">Zhongshania arctica</name>
    <dbReference type="NCBI Taxonomy" id="3238302"/>
    <lineage>
        <taxon>Bacteria</taxon>
        <taxon>Pseudomonadati</taxon>
        <taxon>Pseudomonadota</taxon>
        <taxon>Gammaproteobacteria</taxon>
        <taxon>Cellvibrionales</taxon>
        <taxon>Spongiibacteraceae</taxon>
        <taxon>Zhongshania</taxon>
    </lineage>
</organism>
<keyword evidence="1" id="KW-0503">Monooxygenase</keyword>
<name>A0ABV3U017_9GAMM</name>
<keyword evidence="1" id="KW-0560">Oxidoreductase</keyword>
<dbReference type="InterPro" id="IPR051209">
    <property type="entry name" value="FAD-bind_Monooxygenase_sf"/>
</dbReference>
<dbReference type="PROSITE" id="PS51257">
    <property type="entry name" value="PROKAR_LIPOPROTEIN"/>
    <property type="match status" value="1"/>
</dbReference>
<accession>A0ABV3U017</accession>
<dbReference type="PANTHER" id="PTHR42877">
    <property type="entry name" value="L-ORNITHINE N(5)-MONOOXYGENASE-RELATED"/>
    <property type="match status" value="1"/>
</dbReference>
<dbReference type="PANTHER" id="PTHR42877:SF4">
    <property type="entry name" value="FAD_NAD(P)-BINDING DOMAIN-CONTAINING PROTEIN-RELATED"/>
    <property type="match status" value="1"/>
</dbReference>
<reference evidence="1 2" key="1">
    <citation type="journal article" date="2011" name="Int. J. Syst. Evol. Microbiol.">
        <title>Zhongshania antarctica gen. nov., sp. nov. and Zhongshania guokunii sp. nov., gammaproteobacteria respectively isolated from coastal attached (fast) ice and surface seawater of the Antarctic.</title>
        <authorList>
            <person name="Li H.J."/>
            <person name="Zhang X.Y."/>
            <person name="Chen C.X."/>
            <person name="Zhang Y.J."/>
            <person name="Gao Z.M."/>
            <person name="Yu Y."/>
            <person name="Chen X.L."/>
            <person name="Chen B."/>
            <person name="Zhang Y.Z."/>
        </authorList>
    </citation>
    <scope>NUCLEOTIDE SEQUENCE [LARGE SCALE GENOMIC DNA]</scope>
    <source>
        <strain evidence="1 2">R06B22</strain>
    </source>
</reference>
<dbReference type="Proteomes" id="UP001557484">
    <property type="component" value="Unassembled WGS sequence"/>
</dbReference>
<sequence>MVFEKKSNKKVIVVGAGFSGMACAIKLLEAGYSNVTVYEKNANVGGTWETNKYPGLTCDVPAMSYTFSFERSPEFSRQYPAWQEIRAYCRNVSAKYDLNSYIQFNKEVAEADFLDNKWHIKTTDGESDIADVVIMATGVLRNLNYPDIPGMDDFAGDLVHTGKWDESLNLKGKRVGVIGNGATCTQLVPAIIDEVASLELFQRTAHWVAPFIGGNPDVSESQRQALRDDPQRMQDTANRMLKSIEKMVDGILVDTTGQTTANLKQQCMDRLGEIKDPDLRAKLTPDYKPGCKRFIWSETFYPAMQKENAHLVTEGIESIEPKGIRTADGKLHEMDVLILATGYRMHDYMRPMKIRGEAGVLLDDVWDDGEFALRGVAIPEFPNMFMIMGPNSPLTNFSVIEVAEWQIGYFMPLIEQILSGEFLSVQASAEATKIFNDKLIASMPDTIWAAGCNSYYLDKNGNPNVWPDTVASYRESMKTADMKEFVVRWEDRESKVS</sequence>
<dbReference type="RefSeq" id="WP_368376817.1">
    <property type="nucleotide sequence ID" value="NZ_JBFRYB010000001.1"/>
</dbReference>
<dbReference type="InterPro" id="IPR036188">
    <property type="entry name" value="FAD/NAD-bd_sf"/>
</dbReference>
<dbReference type="SUPFAM" id="SSF51905">
    <property type="entry name" value="FAD/NAD(P)-binding domain"/>
    <property type="match status" value="1"/>
</dbReference>
<dbReference type="PRINTS" id="PR00419">
    <property type="entry name" value="ADXRDTASE"/>
</dbReference>
<dbReference type="Pfam" id="PF13738">
    <property type="entry name" value="Pyr_redox_3"/>
    <property type="match status" value="1"/>
</dbReference>
<dbReference type="GO" id="GO:0004497">
    <property type="term" value="F:monooxygenase activity"/>
    <property type="evidence" value="ECO:0007669"/>
    <property type="project" value="UniProtKB-KW"/>
</dbReference>
<dbReference type="EMBL" id="JBFRYB010000001">
    <property type="protein sequence ID" value="MEX1666747.1"/>
    <property type="molecule type" value="Genomic_DNA"/>
</dbReference>
<evidence type="ECO:0000313" key="1">
    <source>
        <dbReference type="EMBL" id="MEX1666747.1"/>
    </source>
</evidence>
<evidence type="ECO:0000313" key="2">
    <source>
        <dbReference type="Proteomes" id="UP001557484"/>
    </source>
</evidence>
<protein>
    <submittedName>
        <fullName evidence="1">Flavin-containing monooxygenase</fullName>
        <ecNumber evidence="1">1.14.13.-</ecNumber>
    </submittedName>
</protein>
<gene>
    <name evidence="1" type="ORF">AB4875_14725</name>
</gene>